<evidence type="ECO:0000313" key="2">
    <source>
        <dbReference type="EMBL" id="HEM67659.1"/>
    </source>
</evidence>
<protein>
    <submittedName>
        <fullName evidence="2">AbrB/MazE/SpoVT family DNA-binding domain-containing protein</fullName>
    </submittedName>
</protein>
<name>A0A7J2U507_9CREN</name>
<feature type="domain" description="SpoVT-AbrB" evidence="1">
    <location>
        <begin position="27"/>
        <end position="54"/>
    </location>
</feature>
<accession>A0A7J2U507</accession>
<comment type="caution">
    <text evidence="2">The sequence shown here is derived from an EMBL/GenBank/DDBJ whole genome shotgun (WGS) entry which is preliminary data.</text>
</comment>
<dbReference type="InterPro" id="IPR037914">
    <property type="entry name" value="SpoVT-AbrB_sf"/>
</dbReference>
<gene>
    <name evidence="2" type="ORF">ENO26_08905</name>
</gene>
<dbReference type="GO" id="GO:0003677">
    <property type="term" value="F:DNA binding"/>
    <property type="evidence" value="ECO:0007669"/>
    <property type="project" value="UniProtKB-KW"/>
</dbReference>
<sequence>MHMSEDMFCINLKDRENATNFAAKVWRVGESLVITIPRAYVEKLKIREGDVLDVAVKVLKHVQR</sequence>
<dbReference type="Pfam" id="PF04014">
    <property type="entry name" value="MazE_antitoxin"/>
    <property type="match status" value="1"/>
</dbReference>
<organism evidence="2">
    <name type="scientific">Ignisphaera aggregans</name>
    <dbReference type="NCBI Taxonomy" id="334771"/>
    <lineage>
        <taxon>Archaea</taxon>
        <taxon>Thermoproteota</taxon>
        <taxon>Thermoprotei</taxon>
        <taxon>Desulfurococcales</taxon>
        <taxon>Desulfurococcaceae</taxon>
        <taxon>Ignisphaera</taxon>
    </lineage>
</organism>
<keyword evidence="2" id="KW-0238">DNA-binding</keyword>
<dbReference type="AlphaFoldDB" id="A0A7J2U507"/>
<dbReference type="EMBL" id="DSEU01000060">
    <property type="protein sequence ID" value="HEM67659.1"/>
    <property type="molecule type" value="Genomic_DNA"/>
</dbReference>
<evidence type="ECO:0000259" key="1">
    <source>
        <dbReference type="Pfam" id="PF04014"/>
    </source>
</evidence>
<dbReference type="Gene3D" id="2.10.260.10">
    <property type="match status" value="1"/>
</dbReference>
<dbReference type="InterPro" id="IPR007159">
    <property type="entry name" value="SpoVT-AbrB_dom"/>
</dbReference>
<dbReference type="SUPFAM" id="SSF89447">
    <property type="entry name" value="AbrB/MazE/MraZ-like"/>
    <property type="match status" value="1"/>
</dbReference>
<reference evidence="2" key="1">
    <citation type="journal article" date="2020" name="mSystems">
        <title>Genome- and Community-Level Interaction Insights into Carbon Utilization and Element Cycling Functions of Hydrothermarchaeota in Hydrothermal Sediment.</title>
        <authorList>
            <person name="Zhou Z."/>
            <person name="Liu Y."/>
            <person name="Xu W."/>
            <person name="Pan J."/>
            <person name="Luo Z.H."/>
            <person name="Li M."/>
        </authorList>
    </citation>
    <scope>NUCLEOTIDE SEQUENCE [LARGE SCALE GENOMIC DNA]</scope>
    <source>
        <strain evidence="2">SpSt-125</strain>
    </source>
</reference>
<proteinExistence type="predicted"/>